<comment type="subcellular location">
    <subcellularLocation>
        <location evidence="1">Membrane</location>
        <topology evidence="1">Multi-pass membrane protein</topology>
    </subcellularLocation>
</comment>
<keyword evidence="7" id="KW-0408">Iron</keyword>
<evidence type="ECO:0000259" key="11">
    <source>
        <dbReference type="Pfam" id="PF00487"/>
    </source>
</evidence>
<keyword evidence="13" id="KW-1185">Reference proteome</keyword>
<keyword evidence="4" id="KW-0276">Fatty acid metabolism</keyword>
<dbReference type="OrthoDB" id="19906at2"/>
<evidence type="ECO:0000256" key="2">
    <source>
        <dbReference type="ARBA" id="ARBA00008749"/>
    </source>
</evidence>
<organism evidence="12 13">
    <name type="scientific">Marinicauda algicola</name>
    <dbReference type="NCBI Taxonomy" id="2029849"/>
    <lineage>
        <taxon>Bacteria</taxon>
        <taxon>Pseudomonadati</taxon>
        <taxon>Pseudomonadota</taxon>
        <taxon>Alphaproteobacteria</taxon>
        <taxon>Maricaulales</taxon>
        <taxon>Maricaulaceae</taxon>
        <taxon>Marinicauda</taxon>
    </lineage>
</organism>
<dbReference type="GO" id="GO:0016020">
    <property type="term" value="C:membrane"/>
    <property type="evidence" value="ECO:0007669"/>
    <property type="project" value="UniProtKB-SubCell"/>
</dbReference>
<accession>A0A4S2H0T9</accession>
<evidence type="ECO:0000256" key="5">
    <source>
        <dbReference type="ARBA" id="ARBA00022989"/>
    </source>
</evidence>
<comment type="similarity">
    <text evidence="2">Belongs to the fatty acid desaturase type 2 family.</text>
</comment>
<evidence type="ECO:0000256" key="7">
    <source>
        <dbReference type="ARBA" id="ARBA00023004"/>
    </source>
</evidence>
<dbReference type="InterPro" id="IPR015876">
    <property type="entry name" value="Acyl-CoA_DS"/>
</dbReference>
<keyword evidence="8" id="KW-0443">Lipid metabolism</keyword>
<feature type="transmembrane region" description="Helical" evidence="10">
    <location>
        <begin position="53"/>
        <end position="76"/>
    </location>
</feature>
<protein>
    <submittedName>
        <fullName evidence="12">Acyl-CoA desaturase</fullName>
    </submittedName>
</protein>
<evidence type="ECO:0000256" key="6">
    <source>
        <dbReference type="ARBA" id="ARBA00023002"/>
    </source>
</evidence>
<gene>
    <name evidence="12" type="ORF">E5163_06850</name>
</gene>
<sequence>MTRLPVPRSQSIEKSWSNLDWPSVFAAIIYPLLGVVGVTGAILAGLLVDSLAFSWWFIPAAMAVGAMTLVICNLGIGVLHRIWQHKAGELKWPAQVLTIVHCLVAMQGQLKDWVNYHSQHHRLSDKPGDPHNPHESKFWAWIGWLLWRDENDLKRPLAMWLRDIPGVRFVDRHYSLMSLVIHLLIPAAIYAIVALAGGSLLLTVLLHASAVTARGVQFHATTLGVNVVGHLKAPAWLNWLLALLTGGEAIHGHHHDYPSSALHLPRKGLINRLVDYNGTALLLFEKLKWAKNLQIAPMFAEPARVKARAD</sequence>
<dbReference type="InterPro" id="IPR005804">
    <property type="entry name" value="FA_desaturase_dom"/>
</dbReference>
<evidence type="ECO:0000256" key="9">
    <source>
        <dbReference type="ARBA" id="ARBA00023136"/>
    </source>
</evidence>
<dbReference type="EMBL" id="SRXW01000002">
    <property type="protein sequence ID" value="TGY88851.1"/>
    <property type="molecule type" value="Genomic_DNA"/>
</dbReference>
<keyword evidence="9 10" id="KW-0472">Membrane</keyword>
<evidence type="ECO:0000256" key="10">
    <source>
        <dbReference type="SAM" id="Phobius"/>
    </source>
</evidence>
<evidence type="ECO:0000313" key="12">
    <source>
        <dbReference type="EMBL" id="TGY88851.1"/>
    </source>
</evidence>
<reference evidence="12 13" key="1">
    <citation type="journal article" date="2017" name="Int. J. Syst. Evol. Microbiol.">
        <title>Marinicauda algicola sp. nov., isolated from a marine red alga Rhodosorus marinus.</title>
        <authorList>
            <person name="Jeong S.E."/>
            <person name="Jeon S.H."/>
            <person name="Chun B.H."/>
            <person name="Kim D.W."/>
            <person name="Jeon C.O."/>
        </authorList>
    </citation>
    <scope>NUCLEOTIDE SEQUENCE [LARGE SCALE GENOMIC DNA]</scope>
    <source>
        <strain evidence="12 13">JCM 31718</strain>
    </source>
</reference>
<comment type="caution">
    <text evidence="12">The sequence shown here is derived from an EMBL/GenBank/DDBJ whole genome shotgun (WGS) entry which is preliminary data.</text>
</comment>
<feature type="transmembrane region" description="Helical" evidence="10">
    <location>
        <begin position="179"/>
        <end position="206"/>
    </location>
</feature>
<dbReference type="Pfam" id="PF00487">
    <property type="entry name" value="FA_desaturase"/>
    <property type="match status" value="1"/>
</dbReference>
<feature type="transmembrane region" description="Helical" evidence="10">
    <location>
        <begin position="21"/>
        <end position="47"/>
    </location>
</feature>
<evidence type="ECO:0000256" key="3">
    <source>
        <dbReference type="ARBA" id="ARBA00022692"/>
    </source>
</evidence>
<keyword evidence="6" id="KW-0560">Oxidoreductase</keyword>
<name>A0A4S2H0T9_9PROT</name>
<evidence type="ECO:0000256" key="1">
    <source>
        <dbReference type="ARBA" id="ARBA00004141"/>
    </source>
</evidence>
<evidence type="ECO:0000256" key="8">
    <source>
        <dbReference type="ARBA" id="ARBA00023098"/>
    </source>
</evidence>
<dbReference type="PANTHER" id="PTHR11351">
    <property type="entry name" value="ACYL-COA DESATURASE"/>
    <property type="match status" value="1"/>
</dbReference>
<proteinExistence type="inferred from homology"/>
<evidence type="ECO:0000256" key="4">
    <source>
        <dbReference type="ARBA" id="ARBA00022832"/>
    </source>
</evidence>
<feature type="domain" description="Fatty acid desaturase" evidence="11">
    <location>
        <begin position="54"/>
        <end position="259"/>
    </location>
</feature>
<dbReference type="GO" id="GO:0016717">
    <property type="term" value="F:oxidoreductase activity, acting on paired donors, with oxidation of a pair of donors resulting in the reduction of molecular oxygen to two molecules of water"/>
    <property type="evidence" value="ECO:0007669"/>
    <property type="project" value="InterPro"/>
</dbReference>
<keyword evidence="3 10" id="KW-0812">Transmembrane</keyword>
<dbReference type="Proteomes" id="UP000308054">
    <property type="component" value="Unassembled WGS sequence"/>
</dbReference>
<dbReference type="AlphaFoldDB" id="A0A4S2H0T9"/>
<dbReference type="RefSeq" id="WP_135995391.1">
    <property type="nucleotide sequence ID" value="NZ_CP071057.1"/>
</dbReference>
<dbReference type="GO" id="GO:0006631">
    <property type="term" value="P:fatty acid metabolic process"/>
    <property type="evidence" value="ECO:0007669"/>
    <property type="project" value="UniProtKB-KW"/>
</dbReference>
<keyword evidence="5 10" id="KW-1133">Transmembrane helix</keyword>
<evidence type="ECO:0000313" key="13">
    <source>
        <dbReference type="Proteomes" id="UP000308054"/>
    </source>
</evidence>